<dbReference type="GeneID" id="93646620"/>
<feature type="transmembrane region" description="Helical" evidence="1">
    <location>
        <begin position="264"/>
        <end position="286"/>
    </location>
</feature>
<evidence type="ECO:0000313" key="3">
    <source>
        <dbReference type="EMBL" id="OAG31795.1"/>
    </source>
</evidence>
<evidence type="ECO:0000256" key="1">
    <source>
        <dbReference type="SAM" id="Phobius"/>
    </source>
</evidence>
<feature type="transmembrane region" description="Helical" evidence="1">
    <location>
        <begin position="173"/>
        <end position="194"/>
    </location>
</feature>
<gene>
    <name evidence="3" type="ORF">NEDG_00270</name>
</gene>
<feature type="transmembrane region" description="Helical" evidence="1">
    <location>
        <begin position="70"/>
        <end position="97"/>
    </location>
</feature>
<protein>
    <recommendedName>
        <fullName evidence="2">Microsporidial 8TM transmembrane domain-containing protein</fullName>
    </recommendedName>
</protein>
<feature type="transmembrane region" description="Helical" evidence="1">
    <location>
        <begin position="18"/>
        <end position="38"/>
    </location>
</feature>
<feature type="transmembrane region" description="Helical" evidence="1">
    <location>
        <begin position="241"/>
        <end position="258"/>
    </location>
</feature>
<keyword evidence="1" id="KW-0812">Transmembrane</keyword>
<evidence type="ECO:0000313" key="4">
    <source>
        <dbReference type="Proteomes" id="UP000185944"/>
    </source>
</evidence>
<reference evidence="3 4" key="1">
    <citation type="submission" date="2016-02" db="EMBL/GenBank/DDBJ databases">
        <title>Discovery of a natural microsporidian pathogen with a broad tissue tropism in Caenorhabditis elegans.</title>
        <authorList>
            <person name="Luallen R.J."/>
            <person name="Reinke A.W."/>
            <person name="Tong L."/>
            <person name="Botts M.R."/>
            <person name="Felix M.-A."/>
            <person name="Troemel E.R."/>
        </authorList>
    </citation>
    <scope>NUCLEOTIDE SEQUENCE [LARGE SCALE GENOMIC DNA]</scope>
    <source>
        <strain evidence="3 4">JUm2807</strain>
    </source>
</reference>
<dbReference type="RefSeq" id="XP_067545396.1">
    <property type="nucleotide sequence ID" value="XM_067687688.1"/>
</dbReference>
<dbReference type="VEuPathDB" id="MicrosporidiaDB:NEDG_00270"/>
<keyword evidence="1" id="KW-0472">Membrane</keyword>
<keyword evidence="4" id="KW-1185">Reference proteome</keyword>
<keyword evidence="1" id="KW-1133">Transmembrane helix</keyword>
<organism evidence="3 4">
    <name type="scientific">Nematocida displodere</name>
    <dbReference type="NCBI Taxonomy" id="1805483"/>
    <lineage>
        <taxon>Eukaryota</taxon>
        <taxon>Fungi</taxon>
        <taxon>Fungi incertae sedis</taxon>
        <taxon>Microsporidia</taxon>
        <taxon>Nematocida</taxon>
    </lineage>
</organism>
<dbReference type="Pfam" id="PF17028">
    <property type="entry name" value="8TM_micro"/>
    <property type="match status" value="2"/>
</dbReference>
<name>A0A177EIL3_9MICR</name>
<dbReference type="AlphaFoldDB" id="A0A177EIL3"/>
<dbReference type="EMBL" id="LTDL01000014">
    <property type="protein sequence ID" value="OAG31795.1"/>
    <property type="molecule type" value="Genomic_DNA"/>
</dbReference>
<accession>A0A177EIL3</accession>
<dbReference type="InterPro" id="IPR031497">
    <property type="entry name" value="8TM_micro"/>
</dbReference>
<feature type="transmembrane region" description="Helical" evidence="1">
    <location>
        <begin position="103"/>
        <end position="123"/>
    </location>
</feature>
<comment type="caution">
    <text evidence="3">The sequence shown here is derived from an EMBL/GenBank/DDBJ whole genome shotgun (WGS) entry which is preliminary data.</text>
</comment>
<feature type="domain" description="Microsporidial 8TM transmembrane" evidence="2">
    <location>
        <begin position="151"/>
        <end position="284"/>
    </location>
</feature>
<feature type="domain" description="Microsporidial 8TM transmembrane" evidence="2">
    <location>
        <begin position="36"/>
        <end position="125"/>
    </location>
</feature>
<evidence type="ECO:0000259" key="2">
    <source>
        <dbReference type="Pfam" id="PF17028"/>
    </source>
</evidence>
<proteinExistence type="predicted"/>
<sequence length="298" mass="33509">MGDTGTKTPETRGGMRSVFSNAVLGAMLGATSIAIRCLDIPRILSRYSYYDMTECYEYINKNPYAEKPYFLAWAFGRCLPPSWFTACMFFCDCATAWMLNTRWYLLFSSMLASDGISAVNLLISLGVSGGRRCRWLGIPLLLIFLESTCGNYAPGVNTYWYINMQMLPQFREMHRQVFFATHLLILTICATCTGGDCTKLFFAMTFKECGYRGYLLLWCLLQAKSVKASGWAKKVFNLSKGMAVVATLANHIIWWMIVPCGIGNMNFLCWSTLIFLVATAIGTLTIDTTKTPQKPKND</sequence>
<feature type="transmembrane region" description="Helical" evidence="1">
    <location>
        <begin position="135"/>
        <end position="153"/>
    </location>
</feature>
<dbReference type="OrthoDB" id="2194496at2759"/>
<dbReference type="Proteomes" id="UP000185944">
    <property type="component" value="Unassembled WGS sequence"/>
</dbReference>